<organism evidence="2">
    <name type="scientific">Nitzschia sp. NIES-3576</name>
    <dbReference type="NCBI Taxonomy" id="2083273"/>
    <lineage>
        <taxon>Eukaryota</taxon>
        <taxon>Sar</taxon>
        <taxon>Stramenopiles</taxon>
        <taxon>Ochrophyta</taxon>
        <taxon>Bacillariophyta</taxon>
        <taxon>Bacillariophyceae</taxon>
        <taxon>Bacillariophycidae</taxon>
        <taxon>Bacillariales</taxon>
        <taxon>Bacillariaceae</taxon>
        <taxon>Nitzschia</taxon>
    </lineage>
</organism>
<keyword evidence="1" id="KW-0812">Transmembrane</keyword>
<keyword evidence="1" id="KW-1133">Transmembrane helix</keyword>
<proteinExistence type="predicted"/>
<keyword evidence="1" id="KW-0472">Membrane</keyword>
<sequence>MLKIFNLSIKIFLIINILIQFPLEKGNQVKIKKQKTLFGSSKMSIYASNIVTVFFIILFLLLNTELGNKK</sequence>
<dbReference type="EMBL" id="AP018508">
    <property type="protein sequence ID" value="BBC77635.1"/>
    <property type="molecule type" value="Genomic_DNA"/>
</dbReference>
<feature type="transmembrane region" description="Helical" evidence="1">
    <location>
        <begin position="43"/>
        <end position="62"/>
    </location>
</feature>
<gene>
    <name evidence="2" type="primary">secG</name>
</gene>
<feature type="transmembrane region" description="Helical" evidence="1">
    <location>
        <begin position="7"/>
        <end position="23"/>
    </location>
</feature>
<accession>A0A2Z5ZB94</accession>
<reference evidence="2" key="1">
    <citation type="submission" date="2018-02" db="EMBL/GenBank/DDBJ databases">
        <title>Evolution and diversity of non-photosynthetic diatom plastid genomes.</title>
        <authorList>
            <person name="Kamikawa R."/>
            <person name="Ishii K."/>
        </authorList>
    </citation>
    <scope>NUCLEOTIDE SEQUENCE</scope>
    <source>
        <strain evidence="2">NIES 3576</strain>
    </source>
</reference>
<evidence type="ECO:0000313" key="2">
    <source>
        <dbReference type="EMBL" id="BBC77635.1"/>
    </source>
</evidence>
<keyword evidence="2" id="KW-0934">Plastid</keyword>
<geneLocation type="plastid" evidence="2"/>
<protein>
    <submittedName>
        <fullName evidence="2">Preprotein translocase SecG subunit</fullName>
    </submittedName>
</protein>
<evidence type="ECO:0000256" key="1">
    <source>
        <dbReference type="SAM" id="Phobius"/>
    </source>
</evidence>
<dbReference type="AlphaFoldDB" id="A0A2Z5ZB94"/>
<name>A0A2Z5ZB94_9STRA</name>